<name>A0A7M5V713_9CNID</name>
<feature type="chain" id="PRO_5029847937" description="Cnidarian restricted protein" evidence="1">
    <location>
        <begin position="26"/>
        <end position="807"/>
    </location>
</feature>
<organism evidence="2 3">
    <name type="scientific">Clytia hemisphaerica</name>
    <dbReference type="NCBI Taxonomy" id="252671"/>
    <lineage>
        <taxon>Eukaryota</taxon>
        <taxon>Metazoa</taxon>
        <taxon>Cnidaria</taxon>
        <taxon>Hydrozoa</taxon>
        <taxon>Hydroidolina</taxon>
        <taxon>Leptothecata</taxon>
        <taxon>Obeliida</taxon>
        <taxon>Clytiidae</taxon>
        <taxon>Clytia</taxon>
    </lineage>
</organism>
<protein>
    <recommendedName>
        <fullName evidence="4">Cnidarian restricted protein</fullName>
    </recommendedName>
</protein>
<evidence type="ECO:0008006" key="4">
    <source>
        <dbReference type="Google" id="ProtNLM"/>
    </source>
</evidence>
<proteinExistence type="predicted"/>
<accession>A0A7M5V713</accession>
<keyword evidence="1" id="KW-0732">Signal</keyword>
<sequence>MINLKHAAPFLFMISFACYYLQVQGSHQHICTNPQRHTREYGSSDFSGYNGLTYMACSQQCQATGRNHMQWWYDEEPTAIAGGTGNCVCLGNIAGTTFASRGIYCQMSSYGTGAVNGQWSPWTTWTGKCALKSTSTNPQMKRTRLCNKFPPSYNSGRSSCGGSSVDNVRGGACLESKMDYYVTKNQGINVPAGTTITASFAFEYKLIEENNDQEFSLYVSAKKMNANQTAAELGLVLGNFGCVKSASESLDLPNEDFCLSSVEKDSNDQVYRRITKKDTFKSTTMVETDHKLTWDYNYKMTAATERQERYITTIFHMKDQTSKMERIFVKQFAHKLDISSPVQQIYSFRAKFMRHNNHFAPGFLFWMRFEYHRQGNAGTTRVWNIVSKVYSPQILLDKTSLVVPAGEIGESQHFHNPRGPMTYMYKYMDPTFTSSRFLDFQFDYPLNEMTLFVGKSHTMRNFMDYTYCVHGDDICSDVYKFHFETKSEESEPEVIYGGQEFFMDLNQKRFRLRHAKTGACLYMDKSTTAYFLKQSTSRCKNSKFFYDQAGRMKFIDDGSSEETFLSSFNNDIKKTTSKADLFNLYITKRLNQTTGIESGKILTCWRKERTGSLAHLRNVDGQWRHTGTQIPEFANELFDDKSNEDNDFLKLPVWPGMENMILKGIVMATTSLGETMFVCALKADLVQKSNCFMTTDQGLSWKGLSPFFTYFEFIVTSTDYVYGKCLHAKYYCRMKIEHTLTDQRNELVSEADYIAKLISLDSSPVNNLDSTEFTGPMDAYDNFPDYTVDGKDIFKSGGRILTFGMNG</sequence>
<dbReference type="EnsemblMetazoa" id="CLYHEMT003445.1">
    <property type="protein sequence ID" value="CLYHEMP003445.1"/>
    <property type="gene ID" value="CLYHEMG003445"/>
</dbReference>
<evidence type="ECO:0000313" key="3">
    <source>
        <dbReference type="Proteomes" id="UP000594262"/>
    </source>
</evidence>
<dbReference type="AlphaFoldDB" id="A0A7M5V713"/>
<feature type="signal peptide" evidence="1">
    <location>
        <begin position="1"/>
        <end position="25"/>
    </location>
</feature>
<keyword evidence="3" id="KW-1185">Reference proteome</keyword>
<dbReference type="Proteomes" id="UP000594262">
    <property type="component" value="Unplaced"/>
</dbReference>
<evidence type="ECO:0000256" key="1">
    <source>
        <dbReference type="SAM" id="SignalP"/>
    </source>
</evidence>
<evidence type="ECO:0000313" key="2">
    <source>
        <dbReference type="EnsemblMetazoa" id="CLYHEMP003445.1"/>
    </source>
</evidence>
<reference evidence="2" key="1">
    <citation type="submission" date="2021-01" db="UniProtKB">
        <authorList>
            <consortium name="EnsemblMetazoa"/>
        </authorList>
    </citation>
    <scope>IDENTIFICATION</scope>
</reference>
<dbReference type="PROSITE" id="PS51257">
    <property type="entry name" value="PROKAR_LIPOPROTEIN"/>
    <property type="match status" value="1"/>
</dbReference>